<keyword evidence="2 7" id="KW-0812">Transmembrane</keyword>
<dbReference type="PANTHER" id="PTHR48063:SF101">
    <property type="entry name" value="LRR RECEPTOR-LIKE SERINE_THREONINE-PROTEIN KINASE FLS2"/>
    <property type="match status" value="1"/>
</dbReference>
<proteinExistence type="predicted"/>
<keyword evidence="6" id="KW-0325">Glycoprotein</keyword>
<dbReference type="InterPro" id="IPR046956">
    <property type="entry name" value="RLP23-like"/>
</dbReference>
<dbReference type="PANTHER" id="PTHR48063">
    <property type="entry name" value="LRR RECEPTOR-LIKE KINASE"/>
    <property type="match status" value="1"/>
</dbReference>
<evidence type="ECO:0000256" key="6">
    <source>
        <dbReference type="ARBA" id="ARBA00023180"/>
    </source>
</evidence>
<dbReference type="Proteomes" id="UP001415857">
    <property type="component" value="Unassembled WGS sequence"/>
</dbReference>
<dbReference type="SUPFAM" id="SSF52058">
    <property type="entry name" value="L domain-like"/>
    <property type="match status" value="1"/>
</dbReference>
<evidence type="ECO:0000256" key="1">
    <source>
        <dbReference type="ARBA" id="ARBA00004479"/>
    </source>
</evidence>
<dbReference type="Pfam" id="PF00560">
    <property type="entry name" value="LRR_1"/>
    <property type="match status" value="2"/>
</dbReference>
<gene>
    <name evidence="8" type="ORF">L1049_016401</name>
</gene>
<feature type="transmembrane region" description="Helical" evidence="7">
    <location>
        <begin position="44"/>
        <end position="69"/>
    </location>
</feature>
<dbReference type="InterPro" id="IPR032675">
    <property type="entry name" value="LRR_dom_sf"/>
</dbReference>
<evidence type="ECO:0000256" key="5">
    <source>
        <dbReference type="ARBA" id="ARBA00023136"/>
    </source>
</evidence>
<dbReference type="Gene3D" id="3.80.10.10">
    <property type="entry name" value="Ribonuclease Inhibitor"/>
    <property type="match status" value="2"/>
</dbReference>
<keyword evidence="3" id="KW-0732">Signal</keyword>
<comment type="caution">
    <text evidence="8">The sequence shown here is derived from an EMBL/GenBank/DDBJ whole genome shotgun (WGS) entry which is preliminary data.</text>
</comment>
<sequence length="314" mass="35025">MSSESANEDCIGWAARDPSGLLSPYKFSRRCCYCALDFHRTLDFVIGALMMIMGGRSLLLHVLVMLLLFMKPAIGFNSGVRGEANSRCIEKEREALLKFKQGLVDDYEHLNYLDLSYNDFKGSTIPKFIGHLTKLRYLGLSGASFVGSIPSQLGNLTNLQYLDLGQNGDFLYAEKLEWLSHLSSLRHLDMTDVNLSKASDWLQTINMLPSLSDLLFHGCQLSAVVVPPSLSFANSSASLAILNLPYNHLSSSIFRWLFNFSASLVHVDLSYNPLQGLIPDEFQNMKSLSHLLLSSNQLEGRIPNPLGISVLYKH</sequence>
<evidence type="ECO:0000256" key="7">
    <source>
        <dbReference type="SAM" id="Phobius"/>
    </source>
</evidence>
<dbReference type="InterPro" id="IPR001611">
    <property type="entry name" value="Leu-rich_rpt"/>
</dbReference>
<dbReference type="AlphaFoldDB" id="A0AAP0S544"/>
<evidence type="ECO:0000313" key="9">
    <source>
        <dbReference type="Proteomes" id="UP001415857"/>
    </source>
</evidence>
<accession>A0AAP0S544</accession>
<keyword evidence="5 7" id="KW-0472">Membrane</keyword>
<name>A0AAP0S544_LIQFO</name>
<keyword evidence="4 7" id="KW-1133">Transmembrane helix</keyword>
<organism evidence="8 9">
    <name type="scientific">Liquidambar formosana</name>
    <name type="common">Formosan gum</name>
    <dbReference type="NCBI Taxonomy" id="63359"/>
    <lineage>
        <taxon>Eukaryota</taxon>
        <taxon>Viridiplantae</taxon>
        <taxon>Streptophyta</taxon>
        <taxon>Embryophyta</taxon>
        <taxon>Tracheophyta</taxon>
        <taxon>Spermatophyta</taxon>
        <taxon>Magnoliopsida</taxon>
        <taxon>eudicotyledons</taxon>
        <taxon>Gunneridae</taxon>
        <taxon>Pentapetalae</taxon>
        <taxon>Saxifragales</taxon>
        <taxon>Altingiaceae</taxon>
        <taxon>Liquidambar</taxon>
    </lineage>
</organism>
<keyword evidence="9" id="KW-1185">Reference proteome</keyword>
<evidence type="ECO:0000256" key="3">
    <source>
        <dbReference type="ARBA" id="ARBA00022729"/>
    </source>
</evidence>
<dbReference type="GO" id="GO:0016020">
    <property type="term" value="C:membrane"/>
    <property type="evidence" value="ECO:0007669"/>
    <property type="project" value="UniProtKB-SubCell"/>
</dbReference>
<evidence type="ECO:0000313" key="8">
    <source>
        <dbReference type="EMBL" id="KAK9287956.1"/>
    </source>
</evidence>
<comment type="subcellular location">
    <subcellularLocation>
        <location evidence="1">Membrane</location>
        <topology evidence="1">Single-pass type I membrane protein</topology>
    </subcellularLocation>
</comment>
<evidence type="ECO:0000256" key="2">
    <source>
        <dbReference type="ARBA" id="ARBA00022692"/>
    </source>
</evidence>
<dbReference type="Pfam" id="PF13855">
    <property type="entry name" value="LRR_8"/>
    <property type="match status" value="1"/>
</dbReference>
<reference evidence="8 9" key="1">
    <citation type="journal article" date="2024" name="Plant J.">
        <title>Genome sequences and population genomics reveal climatic adaptation and genomic divergence between two closely related sweetgum species.</title>
        <authorList>
            <person name="Xu W.Q."/>
            <person name="Ren C.Q."/>
            <person name="Zhang X.Y."/>
            <person name="Comes H.P."/>
            <person name="Liu X.H."/>
            <person name="Li Y.G."/>
            <person name="Kettle C.J."/>
            <person name="Jalonen R."/>
            <person name="Gaisberger H."/>
            <person name="Ma Y.Z."/>
            <person name="Qiu Y.X."/>
        </authorList>
    </citation>
    <scope>NUCLEOTIDE SEQUENCE [LARGE SCALE GENOMIC DNA]</scope>
    <source>
        <strain evidence="8">Hangzhou</strain>
    </source>
</reference>
<evidence type="ECO:0000256" key="4">
    <source>
        <dbReference type="ARBA" id="ARBA00022989"/>
    </source>
</evidence>
<dbReference type="EMBL" id="JBBPBK010000003">
    <property type="protein sequence ID" value="KAK9287956.1"/>
    <property type="molecule type" value="Genomic_DNA"/>
</dbReference>
<protein>
    <submittedName>
        <fullName evidence="8">Uncharacterized protein</fullName>
    </submittedName>
</protein>